<evidence type="ECO:0000256" key="2">
    <source>
        <dbReference type="SAM" id="SignalP"/>
    </source>
</evidence>
<feature type="region of interest" description="Disordered" evidence="1">
    <location>
        <begin position="63"/>
        <end position="86"/>
    </location>
</feature>
<accession>A0AAE0Y6Y9</accession>
<reference evidence="3" key="1">
    <citation type="journal article" date="2023" name="G3 (Bethesda)">
        <title>A reference genome for the long-term kleptoplast-retaining sea slug Elysia crispata morphotype clarki.</title>
        <authorList>
            <person name="Eastman K.E."/>
            <person name="Pendleton A.L."/>
            <person name="Shaikh M.A."/>
            <person name="Suttiyut T."/>
            <person name="Ogas R."/>
            <person name="Tomko P."/>
            <person name="Gavelis G."/>
            <person name="Widhalm J.R."/>
            <person name="Wisecaver J.H."/>
        </authorList>
    </citation>
    <scope>NUCLEOTIDE SEQUENCE</scope>
    <source>
        <strain evidence="3">ECLA1</strain>
    </source>
</reference>
<organism evidence="3 4">
    <name type="scientific">Elysia crispata</name>
    <name type="common">lettuce slug</name>
    <dbReference type="NCBI Taxonomy" id="231223"/>
    <lineage>
        <taxon>Eukaryota</taxon>
        <taxon>Metazoa</taxon>
        <taxon>Spiralia</taxon>
        <taxon>Lophotrochozoa</taxon>
        <taxon>Mollusca</taxon>
        <taxon>Gastropoda</taxon>
        <taxon>Heterobranchia</taxon>
        <taxon>Euthyneura</taxon>
        <taxon>Panpulmonata</taxon>
        <taxon>Sacoglossa</taxon>
        <taxon>Placobranchoidea</taxon>
        <taxon>Plakobranchidae</taxon>
        <taxon>Elysia</taxon>
    </lineage>
</organism>
<dbReference type="EMBL" id="JAWDGP010006830">
    <property type="protein sequence ID" value="KAK3735030.1"/>
    <property type="molecule type" value="Genomic_DNA"/>
</dbReference>
<gene>
    <name evidence="3" type="ORF">RRG08_001820</name>
</gene>
<evidence type="ECO:0000313" key="4">
    <source>
        <dbReference type="Proteomes" id="UP001283361"/>
    </source>
</evidence>
<protein>
    <submittedName>
        <fullName evidence="3">Uncharacterized protein</fullName>
    </submittedName>
</protein>
<evidence type="ECO:0000256" key="1">
    <source>
        <dbReference type="SAM" id="MobiDB-lite"/>
    </source>
</evidence>
<dbReference type="Proteomes" id="UP001283361">
    <property type="component" value="Unassembled WGS sequence"/>
</dbReference>
<proteinExistence type="predicted"/>
<feature type="signal peptide" evidence="2">
    <location>
        <begin position="1"/>
        <end position="28"/>
    </location>
</feature>
<dbReference type="AlphaFoldDB" id="A0AAE0Y6Y9"/>
<keyword evidence="4" id="KW-1185">Reference proteome</keyword>
<keyword evidence="2" id="KW-0732">Signal</keyword>
<feature type="chain" id="PRO_5042195371" evidence="2">
    <location>
        <begin position="29"/>
        <end position="86"/>
    </location>
</feature>
<evidence type="ECO:0000313" key="3">
    <source>
        <dbReference type="EMBL" id="KAK3735030.1"/>
    </source>
</evidence>
<name>A0AAE0Y6Y9_9GAST</name>
<sequence length="86" mass="9617">MHCITSIAQKVTLLGGCCVLCMTQMSFPQTLIAAEVVHKLSRRPEKVLIETLKVSLKRFGVDQKTKWKPPSQARPKTRSPARKGVK</sequence>
<comment type="caution">
    <text evidence="3">The sequence shown here is derived from an EMBL/GenBank/DDBJ whole genome shotgun (WGS) entry which is preliminary data.</text>
</comment>
<feature type="compositionally biased region" description="Basic residues" evidence="1">
    <location>
        <begin position="75"/>
        <end position="86"/>
    </location>
</feature>